<reference evidence="2" key="1">
    <citation type="submission" date="2020-02" db="EMBL/GenBank/DDBJ databases">
        <authorList>
            <person name="Meier V. D."/>
        </authorList>
    </citation>
    <scope>NUCLEOTIDE SEQUENCE</scope>
    <source>
        <strain evidence="2">AVDCRST_MAG64</strain>
    </source>
</reference>
<dbReference type="EMBL" id="CADCUQ010000001">
    <property type="protein sequence ID" value="CAA9371579.1"/>
    <property type="molecule type" value="Genomic_DNA"/>
</dbReference>
<proteinExistence type="predicted"/>
<feature type="non-terminal residue" evidence="2">
    <location>
        <position position="1"/>
    </location>
</feature>
<protein>
    <submittedName>
        <fullName evidence="2">Uncharacterized protein</fullName>
    </submittedName>
</protein>
<feature type="compositionally biased region" description="Basic residues" evidence="1">
    <location>
        <begin position="13"/>
        <end position="37"/>
    </location>
</feature>
<evidence type="ECO:0000313" key="2">
    <source>
        <dbReference type="EMBL" id="CAA9371579.1"/>
    </source>
</evidence>
<feature type="compositionally biased region" description="Basic and acidic residues" evidence="1">
    <location>
        <begin position="50"/>
        <end position="61"/>
    </location>
</feature>
<name>A0A6J4MXH5_9BACT</name>
<feature type="non-terminal residue" evidence="2">
    <location>
        <position position="61"/>
    </location>
</feature>
<accession>A0A6J4MXH5</accession>
<sequence>AWWTFGSRDHLPGHRAGRLRPRRPRRRRDERRHRAHPAVRVPGAVRHHGRDLGPERPQRRV</sequence>
<evidence type="ECO:0000256" key="1">
    <source>
        <dbReference type="SAM" id="MobiDB-lite"/>
    </source>
</evidence>
<gene>
    <name evidence="2" type="ORF">AVDCRST_MAG64-165</name>
</gene>
<organism evidence="2">
    <name type="scientific">uncultured Phycisphaerae bacterium</name>
    <dbReference type="NCBI Taxonomy" id="904963"/>
    <lineage>
        <taxon>Bacteria</taxon>
        <taxon>Pseudomonadati</taxon>
        <taxon>Planctomycetota</taxon>
        <taxon>Phycisphaerae</taxon>
        <taxon>environmental samples</taxon>
    </lineage>
</organism>
<feature type="region of interest" description="Disordered" evidence="1">
    <location>
        <begin position="1"/>
        <end position="61"/>
    </location>
</feature>
<dbReference type="AlphaFoldDB" id="A0A6J4MXH5"/>